<dbReference type="SUPFAM" id="SSF55811">
    <property type="entry name" value="Nudix"/>
    <property type="match status" value="1"/>
</dbReference>
<keyword evidence="10" id="KW-0040">ANK repeat</keyword>
<dbReference type="Proteomes" id="UP000007110">
    <property type="component" value="Unassembled WGS sequence"/>
</dbReference>
<dbReference type="InterPro" id="IPR050241">
    <property type="entry name" value="NAD-cap_RNA_hydrolase_NudC"/>
</dbReference>
<dbReference type="InParanoid" id="A0A7M7N998"/>
<dbReference type="Gene3D" id="3.90.79.20">
    <property type="match status" value="1"/>
</dbReference>
<evidence type="ECO:0000256" key="2">
    <source>
        <dbReference type="ARBA" id="ARBA00001947"/>
    </source>
</evidence>
<keyword evidence="5" id="KW-0479">Metal-binding</keyword>
<evidence type="ECO:0000313" key="13">
    <source>
        <dbReference type="Proteomes" id="UP000007110"/>
    </source>
</evidence>
<evidence type="ECO:0000256" key="3">
    <source>
        <dbReference type="ARBA" id="ARBA00009595"/>
    </source>
</evidence>
<dbReference type="GO" id="GO:0019677">
    <property type="term" value="P:NAD+ catabolic process"/>
    <property type="evidence" value="ECO:0000318"/>
    <property type="project" value="GO_Central"/>
</dbReference>
<dbReference type="PROSITE" id="PS50088">
    <property type="entry name" value="ANK_REPEAT"/>
    <property type="match status" value="1"/>
</dbReference>
<evidence type="ECO:0000256" key="1">
    <source>
        <dbReference type="ARBA" id="ARBA00001946"/>
    </source>
</evidence>
<comment type="cofactor">
    <cofactor evidence="2">
        <name>Zn(2+)</name>
        <dbReference type="ChEBI" id="CHEBI:29105"/>
    </cofactor>
</comment>
<dbReference type="OMA" id="CNTRTTL"/>
<keyword evidence="13" id="KW-1185">Reference proteome</keyword>
<dbReference type="CDD" id="cd03429">
    <property type="entry name" value="NUDIX_NADH_pyrophosphatase_Nudt13"/>
    <property type="match status" value="1"/>
</dbReference>
<dbReference type="Gene3D" id="3.90.79.10">
    <property type="entry name" value="Nucleoside Triphosphate Pyrophosphohydrolase"/>
    <property type="match status" value="1"/>
</dbReference>
<dbReference type="AlphaFoldDB" id="A0A7M7N998"/>
<keyword evidence="6" id="KW-0378">Hydrolase</keyword>
<dbReference type="RefSeq" id="XP_030833130.1">
    <property type="nucleotide sequence ID" value="XM_030977270.1"/>
</dbReference>
<evidence type="ECO:0000256" key="9">
    <source>
        <dbReference type="ARBA" id="ARBA00023679"/>
    </source>
</evidence>
<dbReference type="EC" id="3.6.1.22" evidence="4"/>
<dbReference type="InterPro" id="IPR049734">
    <property type="entry name" value="NudC-like_C"/>
</dbReference>
<keyword evidence="7" id="KW-0460">Magnesium</keyword>
<evidence type="ECO:0000256" key="4">
    <source>
        <dbReference type="ARBA" id="ARBA00012381"/>
    </source>
</evidence>
<organism evidence="12 13">
    <name type="scientific">Strongylocentrotus purpuratus</name>
    <name type="common">Purple sea urchin</name>
    <dbReference type="NCBI Taxonomy" id="7668"/>
    <lineage>
        <taxon>Eukaryota</taxon>
        <taxon>Metazoa</taxon>
        <taxon>Echinodermata</taxon>
        <taxon>Eleutherozoa</taxon>
        <taxon>Echinozoa</taxon>
        <taxon>Echinoidea</taxon>
        <taxon>Euechinoidea</taxon>
        <taxon>Echinacea</taxon>
        <taxon>Camarodonta</taxon>
        <taxon>Echinidea</taxon>
        <taxon>Strongylocentrotidae</taxon>
        <taxon>Strongylocentrotus</taxon>
    </lineage>
</organism>
<dbReference type="KEGG" id="spu:115920738"/>
<sequence>MDSITRDSTAPRDQLLAELHRCAGLGETAHVSRMVQGMKSGLDGRNEQGWTGLMLAARNGHADVVKLLLQNGCDPFLPNKSGQNSLDIAEFWDHTEVISLLKNDPQIKKVADKELINFFGLNPLDRQSHQRTNKQWLEDAMQAPTTTFVLYRDLNPYIIPSEDSNGTFQYNLAAFSYAEISFALKEEASIIFLGVGSLHISMKKKGNAQEKSSEEGAWFALDVASIPSEDLQKIKPEAELLPKRNRMAIMLLRAEDAGIIALGKSVLAWHDRYKFCPTCGAPTTIAEAGYKLVCTKEGCRSLQGVHNTCYPRLDPVVIMLVVSEDGKSALLGRKKGFPGKMYSCLAGFMEPGETIEDAVRRETKEESGIIVGKVQYHSSQPWPMPSQLMIGCIAKATSSKITVDEDELVDARWFTRHDVIEMLGSSGGSGSSGGGMFVPPGAAIAHQLLKHWAKMSPNL</sequence>
<dbReference type="PANTHER" id="PTHR42904">
    <property type="entry name" value="NUDIX HYDROLASE, NUDC SUBFAMILY"/>
    <property type="match status" value="1"/>
</dbReference>
<dbReference type="InterPro" id="IPR015797">
    <property type="entry name" value="NUDIX_hydrolase-like_dom_sf"/>
</dbReference>
<keyword evidence="8" id="KW-0520">NAD</keyword>
<dbReference type="GO" id="GO:0035529">
    <property type="term" value="F:NADH pyrophosphatase activity"/>
    <property type="evidence" value="ECO:0000318"/>
    <property type="project" value="GO_Central"/>
</dbReference>
<feature type="repeat" description="ANK" evidence="10">
    <location>
        <begin position="48"/>
        <end position="80"/>
    </location>
</feature>
<dbReference type="Pfam" id="PF12796">
    <property type="entry name" value="Ank_2"/>
    <property type="match status" value="1"/>
</dbReference>
<evidence type="ECO:0000256" key="8">
    <source>
        <dbReference type="ARBA" id="ARBA00023027"/>
    </source>
</evidence>
<dbReference type="GO" id="GO:0005777">
    <property type="term" value="C:peroxisome"/>
    <property type="evidence" value="ECO:0000318"/>
    <property type="project" value="GO_Central"/>
</dbReference>
<evidence type="ECO:0000259" key="11">
    <source>
        <dbReference type="PROSITE" id="PS51462"/>
    </source>
</evidence>
<dbReference type="InterPro" id="IPR020084">
    <property type="entry name" value="NUDIX_hydrolase_CS"/>
</dbReference>
<reference evidence="12" key="2">
    <citation type="submission" date="2021-01" db="UniProtKB">
        <authorList>
            <consortium name="EnsemblMetazoa"/>
        </authorList>
    </citation>
    <scope>IDENTIFICATION</scope>
</reference>
<dbReference type="InterPro" id="IPR015376">
    <property type="entry name" value="Znr_NADH_PPase"/>
</dbReference>
<evidence type="ECO:0000313" key="12">
    <source>
        <dbReference type="EnsemblMetazoa" id="XP_030833130"/>
    </source>
</evidence>
<evidence type="ECO:0000256" key="6">
    <source>
        <dbReference type="ARBA" id="ARBA00022801"/>
    </source>
</evidence>
<dbReference type="InterPro" id="IPR036770">
    <property type="entry name" value="Ankyrin_rpt-contain_sf"/>
</dbReference>
<dbReference type="Gene3D" id="1.25.40.20">
    <property type="entry name" value="Ankyrin repeat-containing domain"/>
    <property type="match status" value="1"/>
</dbReference>
<proteinExistence type="inferred from homology"/>
<name>A0A7M7N998_STRPU</name>
<evidence type="ECO:0000256" key="10">
    <source>
        <dbReference type="PROSITE-ProRule" id="PRU00023"/>
    </source>
</evidence>
<dbReference type="PROSITE" id="PS50297">
    <property type="entry name" value="ANK_REP_REGION"/>
    <property type="match status" value="1"/>
</dbReference>
<dbReference type="PROSITE" id="PS00893">
    <property type="entry name" value="NUDIX_BOX"/>
    <property type="match status" value="1"/>
</dbReference>
<dbReference type="InterPro" id="IPR002110">
    <property type="entry name" value="Ankyrin_rpt"/>
</dbReference>
<dbReference type="GeneID" id="115920738"/>
<dbReference type="SUPFAM" id="SSF48403">
    <property type="entry name" value="Ankyrin repeat"/>
    <property type="match status" value="1"/>
</dbReference>
<feature type="domain" description="Nudix hydrolase" evidence="11">
    <location>
        <begin position="311"/>
        <end position="436"/>
    </location>
</feature>
<dbReference type="GO" id="GO:0006742">
    <property type="term" value="P:NADP+ catabolic process"/>
    <property type="evidence" value="ECO:0000318"/>
    <property type="project" value="GO_Central"/>
</dbReference>
<comment type="similarity">
    <text evidence="3">Belongs to the Nudix hydrolase family. NudC subfamily.</text>
</comment>
<dbReference type="OrthoDB" id="10249612at2759"/>
<comment type="cofactor">
    <cofactor evidence="1">
        <name>Mg(2+)</name>
        <dbReference type="ChEBI" id="CHEBI:18420"/>
    </cofactor>
</comment>
<dbReference type="EnsemblMetazoa" id="XM_030977270">
    <property type="protein sequence ID" value="XP_030833130"/>
    <property type="gene ID" value="LOC115920738"/>
</dbReference>
<dbReference type="SMART" id="SM00248">
    <property type="entry name" value="ANK"/>
    <property type="match status" value="1"/>
</dbReference>
<dbReference type="NCBIfam" id="NF001299">
    <property type="entry name" value="PRK00241.1"/>
    <property type="match status" value="1"/>
</dbReference>
<evidence type="ECO:0000256" key="5">
    <source>
        <dbReference type="ARBA" id="ARBA00022723"/>
    </source>
</evidence>
<dbReference type="Pfam" id="PF00293">
    <property type="entry name" value="NUDIX"/>
    <property type="match status" value="1"/>
</dbReference>
<dbReference type="PANTHER" id="PTHR42904:SF6">
    <property type="entry name" value="NAD-CAPPED RNA HYDROLASE NUDT12"/>
    <property type="match status" value="1"/>
</dbReference>
<dbReference type="InterPro" id="IPR000086">
    <property type="entry name" value="NUDIX_hydrolase_dom"/>
</dbReference>
<evidence type="ECO:0000256" key="7">
    <source>
        <dbReference type="ARBA" id="ARBA00022842"/>
    </source>
</evidence>
<dbReference type="FunFam" id="3.90.79.10:FF:000023">
    <property type="entry name" value="Peroxisomal NADH pyrophosphatase NUDT12"/>
    <property type="match status" value="1"/>
</dbReference>
<dbReference type="PROSITE" id="PS51462">
    <property type="entry name" value="NUDIX"/>
    <property type="match status" value="1"/>
</dbReference>
<accession>A0A7M7N998</accession>
<dbReference type="Pfam" id="PF09297">
    <property type="entry name" value="Zn_ribbon_NUD"/>
    <property type="match status" value="1"/>
</dbReference>
<comment type="catalytic activity">
    <reaction evidence="9">
        <text>a 5'-end NAD(+)-phospho-ribonucleoside in mRNA + H2O = a 5'-end phospho-adenosine-phospho-ribonucleoside in mRNA + beta-nicotinamide D-ribonucleotide + 2 H(+)</text>
        <dbReference type="Rhea" id="RHEA:60876"/>
        <dbReference type="Rhea" id="RHEA-COMP:15698"/>
        <dbReference type="Rhea" id="RHEA-COMP:15719"/>
        <dbReference type="ChEBI" id="CHEBI:14649"/>
        <dbReference type="ChEBI" id="CHEBI:15377"/>
        <dbReference type="ChEBI" id="CHEBI:15378"/>
        <dbReference type="ChEBI" id="CHEBI:144029"/>
        <dbReference type="ChEBI" id="CHEBI:144051"/>
    </reaction>
    <physiologicalReaction direction="left-to-right" evidence="9">
        <dbReference type="Rhea" id="RHEA:60877"/>
    </physiologicalReaction>
</comment>
<dbReference type="GO" id="GO:0046872">
    <property type="term" value="F:metal ion binding"/>
    <property type="evidence" value="ECO:0007669"/>
    <property type="project" value="UniProtKB-KW"/>
</dbReference>
<reference evidence="13" key="1">
    <citation type="submission" date="2015-02" db="EMBL/GenBank/DDBJ databases">
        <title>Genome sequencing for Strongylocentrotus purpuratus.</title>
        <authorList>
            <person name="Murali S."/>
            <person name="Liu Y."/>
            <person name="Vee V."/>
            <person name="English A."/>
            <person name="Wang M."/>
            <person name="Skinner E."/>
            <person name="Han Y."/>
            <person name="Muzny D.M."/>
            <person name="Worley K.C."/>
            <person name="Gibbs R.A."/>
        </authorList>
    </citation>
    <scope>NUCLEOTIDE SEQUENCE</scope>
</reference>
<protein>
    <recommendedName>
        <fullName evidence="4">NAD(+) diphosphatase</fullName>
        <ecNumber evidence="4">3.6.1.22</ecNumber>
    </recommendedName>
</protein>